<feature type="signal peptide" evidence="2">
    <location>
        <begin position="1"/>
        <end position="27"/>
    </location>
</feature>
<accession>A0A1C3EFD6</accession>
<dbReference type="PANTHER" id="PTHR34512:SF30">
    <property type="entry name" value="OUTER MEMBRANE PROTEIN ASSEMBLY FACTOR BAMB"/>
    <property type="match status" value="1"/>
</dbReference>
<keyword evidence="2" id="KW-0732">Signal</keyword>
<dbReference type="Gene3D" id="2.130.10.10">
    <property type="entry name" value="YVTN repeat-like/Quinoprotein amine dehydrogenase"/>
    <property type="match status" value="3"/>
</dbReference>
<reference evidence="4 5" key="1">
    <citation type="submission" date="2016-05" db="EMBL/GenBank/DDBJ databases">
        <title>Genomic and physiological characterization of Planctopirus sp. isolated from fresh water lake.</title>
        <authorList>
            <person name="Subhash Y."/>
            <person name="Ramana C."/>
        </authorList>
    </citation>
    <scope>NUCLEOTIDE SEQUENCE [LARGE SCALE GENOMIC DNA]</scope>
    <source>
        <strain evidence="4 5">JC280</strain>
    </source>
</reference>
<comment type="caution">
    <text evidence="4">The sequence shown here is derived from an EMBL/GenBank/DDBJ whole genome shotgun (WGS) entry which is preliminary data.</text>
</comment>
<evidence type="ECO:0000259" key="3">
    <source>
        <dbReference type="Pfam" id="PF13360"/>
    </source>
</evidence>
<evidence type="ECO:0000256" key="1">
    <source>
        <dbReference type="SAM" id="MobiDB-lite"/>
    </source>
</evidence>
<dbReference type="InterPro" id="IPR011047">
    <property type="entry name" value="Quinoprotein_ADH-like_sf"/>
</dbReference>
<dbReference type="AlphaFoldDB" id="A0A1C3EFD6"/>
<dbReference type="GO" id="GO:0004674">
    <property type="term" value="F:protein serine/threonine kinase activity"/>
    <property type="evidence" value="ECO:0007669"/>
    <property type="project" value="UniProtKB-KW"/>
</dbReference>
<dbReference type="Proteomes" id="UP000094828">
    <property type="component" value="Unassembled WGS sequence"/>
</dbReference>
<dbReference type="PANTHER" id="PTHR34512">
    <property type="entry name" value="CELL SURFACE PROTEIN"/>
    <property type="match status" value="1"/>
</dbReference>
<evidence type="ECO:0000313" key="4">
    <source>
        <dbReference type="EMBL" id="ODA31948.1"/>
    </source>
</evidence>
<keyword evidence="4" id="KW-0418">Kinase</keyword>
<protein>
    <submittedName>
        <fullName evidence="4">Serine/threonine protein kinase</fullName>
    </submittedName>
</protein>
<feature type="domain" description="Pyrrolo-quinoline quinone repeat" evidence="3">
    <location>
        <begin position="307"/>
        <end position="402"/>
    </location>
</feature>
<dbReference type="RefSeq" id="WP_068847723.1">
    <property type="nucleotide sequence ID" value="NZ_LYDR01000072.1"/>
</dbReference>
<dbReference type="Pfam" id="PF13360">
    <property type="entry name" value="PQQ_2"/>
    <property type="match status" value="3"/>
</dbReference>
<dbReference type="EMBL" id="LYDR01000072">
    <property type="protein sequence ID" value="ODA31948.1"/>
    <property type="molecule type" value="Genomic_DNA"/>
</dbReference>
<dbReference type="STRING" id="1841610.A6X21_22010"/>
<keyword evidence="5" id="KW-1185">Reference proteome</keyword>
<feature type="domain" description="Pyrrolo-quinoline quinone repeat" evidence="3">
    <location>
        <begin position="187"/>
        <end position="299"/>
    </location>
</feature>
<organism evidence="4 5">
    <name type="scientific">Planctopirus hydrillae</name>
    <dbReference type="NCBI Taxonomy" id="1841610"/>
    <lineage>
        <taxon>Bacteria</taxon>
        <taxon>Pseudomonadati</taxon>
        <taxon>Planctomycetota</taxon>
        <taxon>Planctomycetia</taxon>
        <taxon>Planctomycetales</taxon>
        <taxon>Planctomycetaceae</taxon>
        <taxon>Planctopirus</taxon>
    </lineage>
</organism>
<evidence type="ECO:0000256" key="2">
    <source>
        <dbReference type="SAM" id="SignalP"/>
    </source>
</evidence>
<keyword evidence="4" id="KW-0808">Transferase</keyword>
<dbReference type="SUPFAM" id="SSF50998">
    <property type="entry name" value="Quinoprotein alcohol dehydrogenase-like"/>
    <property type="match status" value="2"/>
</dbReference>
<dbReference type="InterPro" id="IPR002372">
    <property type="entry name" value="PQQ_rpt_dom"/>
</dbReference>
<dbReference type="SMART" id="SM00564">
    <property type="entry name" value="PQQ"/>
    <property type="match status" value="7"/>
</dbReference>
<feature type="domain" description="Pyrrolo-quinoline quinone repeat" evidence="3">
    <location>
        <begin position="86"/>
        <end position="183"/>
    </location>
</feature>
<name>A0A1C3EFD6_9PLAN</name>
<sequence length="416" mass="45037">MRSLPLMLAFLVSLPGILATGTATLFAQELSATDRPTAEKSATDQVITDRPFDSNPASPQAHWPSFRQNLLQTGVATSSLPEKLELVWEVSLGDQIEASCAISGGKVYAPCLSGHIVCLDLKTGQKEWSYQSIDEIPANSFAPGFKAPVTISRGVVYAGDEDGVMHAIDAATGKRKWIYKTEGEIYSGAVVVDDRLLFGSYDNALHCVKVEDGTAFWKFATDGYVHCTPGIVENSAFIAGCDEHLRRIDLQTGKELSVLPLSTYLIASPAIRGDLLYVGTYANEVVAVNWREMKIAWRYRPSDKEFPFHSSAALGEKVLVIGSRDKQIHGIEIATGKGLWTTPTRARVDSSPAIVGQRVFVGSDDGNLYQLAIESGEVQWKFNLGKSIHAGPVVGEGYLVVGSTSSDGRLCCFGKK</sequence>
<evidence type="ECO:0000313" key="5">
    <source>
        <dbReference type="Proteomes" id="UP000094828"/>
    </source>
</evidence>
<dbReference type="InterPro" id="IPR015943">
    <property type="entry name" value="WD40/YVTN_repeat-like_dom_sf"/>
</dbReference>
<keyword evidence="4" id="KW-0723">Serine/threonine-protein kinase</keyword>
<feature type="region of interest" description="Disordered" evidence="1">
    <location>
        <begin position="34"/>
        <end position="63"/>
    </location>
</feature>
<proteinExistence type="predicted"/>
<dbReference type="InterPro" id="IPR018391">
    <property type="entry name" value="PQQ_b-propeller_rpt"/>
</dbReference>
<gene>
    <name evidence="4" type="ORF">A6X21_22010</name>
</gene>
<feature type="chain" id="PRO_5008673079" evidence="2">
    <location>
        <begin position="28"/>
        <end position="416"/>
    </location>
</feature>